<organism evidence="2 3">
    <name type="scientific">Paenibacillus silvestris</name>
    <dbReference type="NCBI Taxonomy" id="2606219"/>
    <lineage>
        <taxon>Bacteria</taxon>
        <taxon>Bacillati</taxon>
        <taxon>Bacillota</taxon>
        <taxon>Bacilli</taxon>
        <taxon>Bacillales</taxon>
        <taxon>Paenibacillaceae</taxon>
        <taxon>Paenibacillus</taxon>
    </lineage>
</organism>
<evidence type="ECO:0000313" key="3">
    <source>
        <dbReference type="Proteomes" id="UP000481087"/>
    </source>
</evidence>
<reference evidence="2 3" key="1">
    <citation type="submission" date="2019-12" db="EMBL/GenBank/DDBJ databases">
        <title>Paenibacillus sp. nov. sp. isolated from soil.</title>
        <authorList>
            <person name="Kim J."/>
            <person name="Jeong S.E."/>
            <person name="Jung H.S."/>
            <person name="Jeon C.O."/>
        </authorList>
    </citation>
    <scope>NUCLEOTIDE SEQUENCE [LARGE SCALE GENOMIC DNA]</scope>
    <source>
        <strain evidence="2 3">5J-6</strain>
    </source>
</reference>
<keyword evidence="3" id="KW-1185">Reference proteome</keyword>
<keyword evidence="1" id="KW-0732">Signal</keyword>
<dbReference type="AlphaFoldDB" id="A0A6L8UYQ4"/>
<proteinExistence type="predicted"/>
<dbReference type="RefSeq" id="WP_161406392.1">
    <property type="nucleotide sequence ID" value="NZ_WTUZ01000010.1"/>
</dbReference>
<feature type="chain" id="PRO_5026722697" evidence="1">
    <location>
        <begin position="23"/>
        <end position="412"/>
    </location>
</feature>
<evidence type="ECO:0000256" key="1">
    <source>
        <dbReference type="SAM" id="SignalP"/>
    </source>
</evidence>
<accession>A0A6L8UYQ4</accession>
<dbReference type="PANTHER" id="PTHR36842:SF1">
    <property type="entry name" value="PROTEIN TOLB"/>
    <property type="match status" value="1"/>
</dbReference>
<dbReference type="SUPFAM" id="SSF82171">
    <property type="entry name" value="DPP6 N-terminal domain-like"/>
    <property type="match status" value="1"/>
</dbReference>
<evidence type="ECO:0000313" key="2">
    <source>
        <dbReference type="EMBL" id="MZQ82229.1"/>
    </source>
</evidence>
<dbReference type="InterPro" id="IPR011042">
    <property type="entry name" value="6-blade_b-propeller_TolB-like"/>
</dbReference>
<dbReference type="Proteomes" id="UP000481087">
    <property type="component" value="Unassembled WGS sequence"/>
</dbReference>
<dbReference type="Gene3D" id="2.120.10.30">
    <property type="entry name" value="TolB, C-terminal domain"/>
    <property type="match status" value="1"/>
</dbReference>
<protein>
    <submittedName>
        <fullName evidence="2">Translocation protein TolB</fullName>
    </submittedName>
</protein>
<gene>
    <name evidence="2" type="ORF">GQF01_08750</name>
</gene>
<dbReference type="EMBL" id="WTUZ01000010">
    <property type="protein sequence ID" value="MZQ82229.1"/>
    <property type="molecule type" value="Genomic_DNA"/>
</dbReference>
<dbReference type="Gene3D" id="2.120.10.60">
    <property type="entry name" value="Tricorn protease N-terminal domain"/>
    <property type="match status" value="1"/>
</dbReference>
<name>A0A6L8UYQ4_9BACL</name>
<comment type="caution">
    <text evidence="2">The sequence shown here is derived from an EMBL/GenBank/DDBJ whole genome shotgun (WGS) entry which is preliminary data.</text>
</comment>
<feature type="signal peptide" evidence="1">
    <location>
        <begin position="1"/>
        <end position="22"/>
    </location>
</feature>
<sequence>MKIKTIVVSLLISLLWCHVGFAEPKHSLQAAFVRGGDLWIKKEDKELQITLNQKVSEPKWSSDGKFIAYSLALGEQQHEIWVYSLEMKKHNRVYPGGDNFQWAPGRNDLAFKIDGVLNIARVTREKVEPFKNVTLGVDNYSWLPDGSGFLVSSPAQLRPSGWTNVELYMVPSDAKMDPAKSKHFYTLPTESPSFFAVGTSIFKWSNDKKWISFTANPTASLSADGNALCVLSADGNQFQQMENMLHYPQWFAWSPTKARLAYIAGEGRMAVQNKHLKLKDLPAMKPASFTPLGFADRDFTWENDRMIIVSRSKESKEDGDWPLPALYQVSISNKEQRQLTHPPEQSGDFGPYILRKSNKLTWIRSDGKHAEVWNSNPDGSYAEICISQLDVGVPYYGWSNWSTVLAWYEPHR</sequence>
<dbReference type="PANTHER" id="PTHR36842">
    <property type="entry name" value="PROTEIN TOLB HOMOLOG"/>
    <property type="match status" value="1"/>
</dbReference>